<sequence>MKIGVLILAGACGVIVGIVIGYVAGTRVSQAFARLPVTDRSPAAQALRIVSQIATEHGLTRDALLKAMIDPQAGGEGTERLGKGTGKDRRDLAR</sequence>
<dbReference type="EMBL" id="CP003811">
    <property type="protein sequence ID" value="AIQ89548.1"/>
    <property type="molecule type" value="Genomic_DNA"/>
</dbReference>
<evidence type="ECO:0000256" key="2">
    <source>
        <dbReference type="SAM" id="Phobius"/>
    </source>
</evidence>
<proteinExistence type="predicted"/>
<keyword evidence="4" id="KW-1185">Reference proteome</keyword>
<protein>
    <submittedName>
        <fullName evidence="3">Protein of unassigned function</fullName>
    </submittedName>
</protein>
<feature type="region of interest" description="Disordered" evidence="1">
    <location>
        <begin position="70"/>
        <end position="94"/>
    </location>
</feature>
<dbReference type="RefSeq" id="WP_043756588.1">
    <property type="nucleotide sequence ID" value="NZ_CP003811.1"/>
</dbReference>
<feature type="transmembrane region" description="Helical" evidence="2">
    <location>
        <begin position="6"/>
        <end position="25"/>
    </location>
</feature>
<keyword evidence="2" id="KW-0472">Membrane</keyword>
<evidence type="ECO:0000313" key="4">
    <source>
        <dbReference type="Proteomes" id="UP000029492"/>
    </source>
</evidence>
<dbReference type="AlphaFoldDB" id="A0A089NUN0"/>
<dbReference type="KEGG" id="mor:MOC_1793"/>
<reference evidence="3 4" key="1">
    <citation type="journal article" date="2014" name="PLoS ONE">
        <title>Genome Information of Methylobacterium oryzae, a Plant-Probiotic Methylotroph in the Phyllosphere.</title>
        <authorList>
            <person name="Kwak M.J."/>
            <person name="Jeong H."/>
            <person name="Madhaiyan M."/>
            <person name="Lee Y."/>
            <person name="Sa T.M."/>
            <person name="Oh T.K."/>
            <person name="Kim J.F."/>
        </authorList>
    </citation>
    <scope>NUCLEOTIDE SEQUENCE [LARGE SCALE GENOMIC DNA]</scope>
    <source>
        <strain evidence="3 4">CBMB20</strain>
    </source>
</reference>
<feature type="compositionally biased region" description="Basic and acidic residues" evidence="1">
    <location>
        <begin position="77"/>
        <end position="94"/>
    </location>
</feature>
<dbReference type="Proteomes" id="UP000029492">
    <property type="component" value="Chromosome"/>
</dbReference>
<dbReference type="HOGENOM" id="CLU_2382826_0_0_5"/>
<organism evidence="3 4">
    <name type="scientific">Methylobacterium oryzae CBMB20</name>
    <dbReference type="NCBI Taxonomy" id="693986"/>
    <lineage>
        <taxon>Bacteria</taxon>
        <taxon>Pseudomonadati</taxon>
        <taxon>Pseudomonadota</taxon>
        <taxon>Alphaproteobacteria</taxon>
        <taxon>Hyphomicrobiales</taxon>
        <taxon>Methylobacteriaceae</taxon>
        <taxon>Methylobacterium</taxon>
    </lineage>
</organism>
<evidence type="ECO:0000313" key="3">
    <source>
        <dbReference type="EMBL" id="AIQ89548.1"/>
    </source>
</evidence>
<keyword evidence="2" id="KW-0812">Transmembrane</keyword>
<accession>A0A089NUN0</accession>
<gene>
    <name evidence="3" type="ORF">MOC_1793</name>
</gene>
<evidence type="ECO:0000256" key="1">
    <source>
        <dbReference type="SAM" id="MobiDB-lite"/>
    </source>
</evidence>
<keyword evidence="2" id="KW-1133">Transmembrane helix</keyword>
<name>A0A089NUN0_9HYPH</name>
<dbReference type="eggNOG" id="ENOG5031TWQ">
    <property type="taxonomic scope" value="Bacteria"/>
</dbReference>